<dbReference type="Pfam" id="PF26347">
    <property type="entry name" value="YtrI_sporulation"/>
    <property type="match status" value="1"/>
</dbReference>
<name>A0A0J6F1Q8_9BACI</name>
<evidence type="ECO:0000256" key="1">
    <source>
        <dbReference type="SAM" id="Coils"/>
    </source>
</evidence>
<keyword evidence="7" id="KW-1185">Reference proteome</keyword>
<accession>A0A0J6F1Q8</accession>
<gene>
    <name evidence="5" type="primary">ytrI</name>
    <name evidence="4" type="ORF">AB447_213815</name>
    <name evidence="5" type="ORF">P8828_12180</name>
</gene>
<evidence type="ECO:0000313" key="7">
    <source>
        <dbReference type="Proteomes" id="UP001341297"/>
    </source>
</evidence>
<sequence>MRVPPYHKKPGWQRFFAGIMCGAVISWCVFLFTYGTFQEKQVIMIREQKERITDLNKQIDIYREDLHKLNEDNKRKLLIQSVDVKLVNAKQYKLSQPDQMNVEENIKDNISDVITKDIESVYRTRELLKRTIENKVYTINDKTYKAKVTELTIYTRLSVEIKISFSE</sequence>
<evidence type="ECO:0000259" key="3">
    <source>
        <dbReference type="Pfam" id="PF26347"/>
    </source>
</evidence>
<dbReference type="EMBL" id="JARRTL010000010">
    <property type="protein sequence ID" value="MEC0485592.1"/>
    <property type="molecule type" value="Genomic_DNA"/>
</dbReference>
<dbReference type="OrthoDB" id="2691164at2"/>
<dbReference type="AlphaFoldDB" id="A0A0J6F1Q8"/>
<dbReference type="InterPro" id="IPR058620">
    <property type="entry name" value="YtrI_C"/>
</dbReference>
<reference evidence="5 7" key="3">
    <citation type="submission" date="2023-03" db="EMBL/GenBank/DDBJ databases">
        <title>Agriculturally important microbes genome sequencing.</title>
        <authorList>
            <person name="Dunlap C."/>
        </authorList>
    </citation>
    <scope>NUCLEOTIDE SEQUENCE [LARGE SCALE GENOMIC DNA]</scope>
    <source>
        <strain evidence="5 7">CBP-3203</strain>
    </source>
</reference>
<feature type="domain" description="Sporulation membrane protein YtrI C-terminal" evidence="3">
    <location>
        <begin position="80"/>
        <end position="163"/>
    </location>
</feature>
<evidence type="ECO:0000313" key="4">
    <source>
        <dbReference type="EMBL" id="KRT94727.1"/>
    </source>
</evidence>
<proteinExistence type="predicted"/>
<keyword evidence="1" id="KW-0175">Coiled coil</keyword>
<feature type="transmembrane region" description="Helical" evidence="2">
    <location>
        <begin position="15"/>
        <end position="37"/>
    </location>
</feature>
<organism evidence="4 6">
    <name type="scientific">Bacillus glycinifermentans</name>
    <dbReference type="NCBI Taxonomy" id="1664069"/>
    <lineage>
        <taxon>Bacteria</taxon>
        <taxon>Bacillati</taxon>
        <taxon>Bacillota</taxon>
        <taxon>Bacilli</taxon>
        <taxon>Bacillales</taxon>
        <taxon>Bacillaceae</taxon>
        <taxon>Bacillus</taxon>
    </lineage>
</organism>
<reference evidence="4 6" key="1">
    <citation type="journal article" date="2015" name="Int. J. Syst. Evol. Microbiol.">
        <title>Bacillus glycinifermentans sp. nov., isolated from fermented soybean paste.</title>
        <authorList>
            <person name="Kim S.J."/>
            <person name="Dunlap C.A."/>
            <person name="Kwon S.W."/>
            <person name="Rooney A.P."/>
        </authorList>
    </citation>
    <scope>NUCLEOTIDE SEQUENCE [LARGE SCALE GENOMIC DNA]</scope>
    <source>
        <strain evidence="4 6">GO-13</strain>
    </source>
</reference>
<accession>A0A0J6EGF8</accession>
<dbReference type="PATRIC" id="fig|1664069.3.peg.4265"/>
<keyword evidence="2" id="KW-0812">Transmembrane</keyword>
<dbReference type="STRING" id="1664069.BGLY_3460"/>
<keyword evidence="2" id="KW-0472">Membrane</keyword>
<reference evidence="4" key="2">
    <citation type="submission" date="2015-10" db="EMBL/GenBank/DDBJ databases">
        <authorList>
            <person name="Gilbert D.G."/>
        </authorList>
    </citation>
    <scope>NUCLEOTIDE SEQUENCE</scope>
    <source>
        <strain evidence="4">GO-13</strain>
    </source>
</reference>
<keyword evidence="2" id="KW-1133">Transmembrane helix</keyword>
<dbReference type="Proteomes" id="UP001341297">
    <property type="component" value="Unassembled WGS sequence"/>
</dbReference>
<evidence type="ECO:0000313" key="5">
    <source>
        <dbReference type="EMBL" id="MEC0485592.1"/>
    </source>
</evidence>
<feature type="coiled-coil region" evidence="1">
    <location>
        <begin position="45"/>
        <end position="72"/>
    </location>
</feature>
<dbReference type="InterPro" id="IPR048198">
    <property type="entry name" value="YtrI"/>
</dbReference>
<dbReference type="EMBL" id="LECW02000005">
    <property type="protein sequence ID" value="KRT94727.1"/>
    <property type="molecule type" value="Genomic_DNA"/>
</dbReference>
<protein>
    <submittedName>
        <fullName evidence="5">Sporulation membrane protein YtrI</fullName>
    </submittedName>
    <submittedName>
        <fullName evidence="4">Sporulation protein</fullName>
    </submittedName>
</protein>
<dbReference type="RefSeq" id="WP_048355035.1">
    <property type="nucleotide sequence ID" value="NZ_CP023481.1"/>
</dbReference>
<dbReference type="NCBIfam" id="NF041479">
    <property type="entry name" value="spor_membprot_YtrI"/>
    <property type="match status" value="1"/>
</dbReference>
<evidence type="ECO:0000256" key="2">
    <source>
        <dbReference type="SAM" id="Phobius"/>
    </source>
</evidence>
<evidence type="ECO:0000313" key="6">
    <source>
        <dbReference type="Proteomes" id="UP000036168"/>
    </source>
</evidence>
<comment type="caution">
    <text evidence="4">The sequence shown here is derived from an EMBL/GenBank/DDBJ whole genome shotgun (WGS) entry which is preliminary data.</text>
</comment>
<dbReference type="Proteomes" id="UP000036168">
    <property type="component" value="Unassembled WGS sequence"/>
</dbReference>